<keyword evidence="3" id="KW-1185">Reference proteome</keyword>
<dbReference type="Gene3D" id="3.30.1490.160">
    <property type="entry name" value="ctc02137 like domains"/>
    <property type="match status" value="1"/>
</dbReference>
<dbReference type="STRING" id="1121307.CLCY_7c00360"/>
<dbReference type="OrthoDB" id="1809393at2"/>
<feature type="domain" description="YopX protein" evidence="1">
    <location>
        <begin position="6"/>
        <end position="130"/>
    </location>
</feature>
<evidence type="ECO:0000313" key="3">
    <source>
        <dbReference type="Proteomes" id="UP000036756"/>
    </source>
</evidence>
<organism evidence="2 3">
    <name type="scientific">Clostridium cylindrosporum DSM 605</name>
    <dbReference type="NCBI Taxonomy" id="1121307"/>
    <lineage>
        <taxon>Bacteria</taxon>
        <taxon>Bacillati</taxon>
        <taxon>Bacillota</taxon>
        <taxon>Clostridia</taxon>
        <taxon>Eubacteriales</taxon>
        <taxon>Clostridiaceae</taxon>
        <taxon>Clostridium</taxon>
    </lineage>
</organism>
<accession>A0A0J8DFG1</accession>
<dbReference type="SUPFAM" id="SSF159006">
    <property type="entry name" value="YopX-like"/>
    <property type="match status" value="1"/>
</dbReference>
<dbReference type="RefSeq" id="WP_048569375.1">
    <property type="nucleotide sequence ID" value="NZ_LFVU01000003.1"/>
</dbReference>
<protein>
    <submittedName>
        <fullName evidence="2">Phage protein TIGR01671</fullName>
    </submittedName>
</protein>
<reference evidence="2 3" key="1">
    <citation type="submission" date="2015-06" db="EMBL/GenBank/DDBJ databases">
        <title>Draft genome sequence of the purine-degrading Clostridium cylindrosporum HC-1 (DSM 605).</title>
        <authorList>
            <person name="Poehlein A."/>
            <person name="Schiel-Bengelsdorf B."/>
            <person name="Bengelsdorf F."/>
            <person name="Daniel R."/>
            <person name="Duerre P."/>
        </authorList>
    </citation>
    <scope>NUCLEOTIDE SEQUENCE [LARGE SCALE GENOMIC DNA]</scope>
    <source>
        <strain evidence="2 3">DSM 605</strain>
    </source>
</reference>
<dbReference type="InterPro" id="IPR019096">
    <property type="entry name" value="YopX_protein"/>
</dbReference>
<evidence type="ECO:0000313" key="2">
    <source>
        <dbReference type="EMBL" id="KMT22989.1"/>
    </source>
</evidence>
<dbReference type="AlphaFoldDB" id="A0A0J8DFG1"/>
<dbReference type="EMBL" id="LFVU01000003">
    <property type="protein sequence ID" value="KMT22989.1"/>
    <property type="molecule type" value="Genomic_DNA"/>
</dbReference>
<dbReference type="NCBIfam" id="TIGR01671">
    <property type="entry name" value="phage_TIGR01671"/>
    <property type="match status" value="1"/>
</dbReference>
<dbReference type="Pfam" id="PF09643">
    <property type="entry name" value="YopX"/>
    <property type="match status" value="1"/>
</dbReference>
<sequence>MPKDIKFRAWDKEEQEMIDHDDLQQKDGDCWCVYNIITHAVNEDDDLVFMQYTGRKDKNGKEIYEGDIVEGGFMNPLTNKFISKKYLIVYNSNGGYYKGELIGSTPYGDTWLQFIEGEVIGNIYEHPSLFKEVTE</sequence>
<dbReference type="InterPro" id="IPR010024">
    <property type="entry name" value="CHP16711"/>
</dbReference>
<dbReference type="Gene3D" id="2.30.30.290">
    <property type="entry name" value="YopX-like domains"/>
    <property type="match status" value="1"/>
</dbReference>
<dbReference type="InterPro" id="IPR023385">
    <property type="entry name" value="YopX-like_C"/>
</dbReference>
<dbReference type="PATRIC" id="fig|1121307.3.peg.2318"/>
<dbReference type="Proteomes" id="UP000036756">
    <property type="component" value="Unassembled WGS sequence"/>
</dbReference>
<comment type="caution">
    <text evidence="2">The sequence shown here is derived from an EMBL/GenBank/DDBJ whole genome shotgun (WGS) entry which is preliminary data.</text>
</comment>
<name>A0A0J8DFG1_CLOCY</name>
<gene>
    <name evidence="2" type="ORF">CLCY_7c00360</name>
</gene>
<proteinExistence type="predicted"/>
<evidence type="ECO:0000259" key="1">
    <source>
        <dbReference type="Pfam" id="PF09643"/>
    </source>
</evidence>